<proteinExistence type="predicted"/>
<accession>A0A8J3YPJ7</accession>
<evidence type="ECO:0000256" key="1">
    <source>
        <dbReference type="SAM" id="MobiDB-lite"/>
    </source>
</evidence>
<feature type="compositionally biased region" description="Low complexity" evidence="1">
    <location>
        <begin position="2991"/>
        <end position="3007"/>
    </location>
</feature>
<feature type="region of interest" description="Disordered" evidence="1">
    <location>
        <begin position="2989"/>
        <end position="3042"/>
    </location>
</feature>
<organism evidence="2 3">
    <name type="scientific">Virgisporangium aliadipatigenens</name>
    <dbReference type="NCBI Taxonomy" id="741659"/>
    <lineage>
        <taxon>Bacteria</taxon>
        <taxon>Bacillati</taxon>
        <taxon>Actinomycetota</taxon>
        <taxon>Actinomycetes</taxon>
        <taxon>Micromonosporales</taxon>
        <taxon>Micromonosporaceae</taxon>
        <taxon>Virgisporangium</taxon>
    </lineage>
</organism>
<gene>
    <name evidence="2" type="ORF">Val02_59370</name>
</gene>
<dbReference type="Proteomes" id="UP000619260">
    <property type="component" value="Unassembled WGS sequence"/>
</dbReference>
<feature type="compositionally biased region" description="Basic residues" evidence="1">
    <location>
        <begin position="117"/>
        <end position="126"/>
    </location>
</feature>
<feature type="compositionally biased region" description="Pro residues" evidence="1">
    <location>
        <begin position="138"/>
        <end position="151"/>
    </location>
</feature>
<feature type="region of interest" description="Disordered" evidence="1">
    <location>
        <begin position="3306"/>
        <end position="3329"/>
    </location>
</feature>
<dbReference type="RefSeq" id="WP_203902523.1">
    <property type="nucleotide sequence ID" value="NZ_BOPF01000024.1"/>
</dbReference>
<feature type="region of interest" description="Disordered" evidence="1">
    <location>
        <begin position="1394"/>
        <end position="1423"/>
    </location>
</feature>
<reference evidence="2" key="1">
    <citation type="submission" date="2021-01" db="EMBL/GenBank/DDBJ databases">
        <title>Whole genome shotgun sequence of Virgisporangium aliadipatigenens NBRC 105644.</title>
        <authorList>
            <person name="Komaki H."/>
            <person name="Tamura T."/>
        </authorList>
    </citation>
    <scope>NUCLEOTIDE SEQUENCE</scope>
    <source>
        <strain evidence="2">NBRC 105644</strain>
    </source>
</reference>
<keyword evidence="3" id="KW-1185">Reference proteome</keyword>
<feature type="compositionally biased region" description="Basic and acidic residues" evidence="1">
    <location>
        <begin position="1394"/>
        <end position="1403"/>
    </location>
</feature>
<name>A0A8J3YPJ7_9ACTN</name>
<feature type="compositionally biased region" description="Basic and acidic residues" evidence="1">
    <location>
        <begin position="3307"/>
        <end position="3317"/>
    </location>
</feature>
<feature type="compositionally biased region" description="Pro residues" evidence="1">
    <location>
        <begin position="3318"/>
        <end position="3328"/>
    </location>
</feature>
<protein>
    <submittedName>
        <fullName evidence="2">Uncharacterized protein</fullName>
    </submittedName>
</protein>
<feature type="region of interest" description="Disordered" evidence="1">
    <location>
        <begin position="103"/>
        <end position="151"/>
    </location>
</feature>
<feature type="compositionally biased region" description="Basic and acidic residues" evidence="1">
    <location>
        <begin position="3012"/>
        <end position="3027"/>
    </location>
</feature>
<evidence type="ECO:0000313" key="2">
    <source>
        <dbReference type="EMBL" id="GIJ49051.1"/>
    </source>
</evidence>
<feature type="compositionally biased region" description="Low complexity" evidence="1">
    <location>
        <begin position="127"/>
        <end position="137"/>
    </location>
</feature>
<evidence type="ECO:0000313" key="3">
    <source>
        <dbReference type="Proteomes" id="UP000619260"/>
    </source>
</evidence>
<dbReference type="EMBL" id="BOPF01000024">
    <property type="protein sequence ID" value="GIJ49051.1"/>
    <property type="molecule type" value="Genomic_DNA"/>
</dbReference>
<feature type="region of interest" description="Disordered" evidence="1">
    <location>
        <begin position="1725"/>
        <end position="1757"/>
    </location>
</feature>
<sequence length="4233" mass="461385">MTSPTMEDCLGDRVIAAGAGVLYLHTGDPGTTPPTAAVERAAAATSQPGTIQVHIGPIEESSTLLNRYFAKRPAATRGQMVLHFDDTVPPDVAERLAARYGVRLAPPPGTAPAPAGAKKKRRKKPGAARAAQAGASSAPPPAAAPPAGPPVPERELNRVIALVREGRAATLTTRERWLRDALRTAVSHTGWSAGWPLRDMAEYLLTLNLVMRTDDLAHLTRPETIQAMLSNPKALEFAGRIPAIALIAGHRPDLVPFIAESERWRLDVLNQPAAAPALLSDPTLFDRALADPEVNDLVDDFIRMVGPVLGMNPDIFGKVGDDHRMLEALGRGPSGTVWARAISRIPQLRAAIMGSRLPQRVLENALGVASLPAAALAAGERLRLDADDWREILTDTAFLSDLYDVPRVLPALVVSPALMRAAQEHDVVLEQLATRPDGLRLVDLFFENPPLADRFGAEPQLLKTAVDNPAVVQRISADPKPFVRATNLGAALRDATAPAWATARPAVARGNDPLARARAASPALAAALSSGAPTPPPAMLQYLADHPKLLDAPHEYRRLLHKPELFPLLLEHQRAAAAMARLPADARREVTEGVPPSGDLVRMLLRYPFAWERLVGVLRPELPYLLRSLQAAPANVRTVTHRAMYELPSYAWYAAMLPTALVGNATFPRFGPHLGNGENFSGITTHRIVGNIRTVTARGDRNAENVWRGLMRSPAVQRLVMQNREAGQVLISGSFRDGFHPLVSWQGSAVLDDYPTVLETLNRIGHQPGMTMNHWAYLFADADLLPWLERALADENPDRPVAQALLMPDLLPTVTGSDDFRELLADEGLLDAIRRALREGGSAASAQLRTLIERNLPRLLTADGEQTDNPETAELMRTLTGGRTEFERALDAKIAAERADGDEWDEDEAAENRAVVLATYDRLAGADTAGLRDLVRRHPTLAKALLADSELFDLYEDRPSVRRILENSAAARRLTVDRDFVAGLLKNDELYTRFLREGDQFRKDLIAYPARREALALNPEYARAEPELADVVNASTDAFHLVADDDDITRLALRHEYVRTALRQGGELLTKLFDGGSLVQRVVLGSEVLLTAVRRDPALVDRLSTQGPLLEALDRHPGVVDRFVPVPPAGRQLTPAMENMGRQAFAAILLSKPEFHEGLAGASTETADLLFASPQLLQFVVDKAPGLVEAIDRQPALADLVLRPAVRKLLLKEPSLADDLVEDIDGWRGVLRDSVGLADRLTASPPLLDALRAHKHLRDAAERLRPLAADLAATAGPPLWSALAAHPELAGVLSGGGWRAMRTNTELLRTLSNERVDLGAGPEENAAAWRTLLSRGELLRAVETDLSRGDLTPEALGPRLADLAAREEARRAAATVAAPTASRPHTYALPERAKRGTAAERAELTGAAGRRAKAAPQPATEPRAVRELREWWRREGTAGQQALAGPAGEALATALAAHPELLVLLRRYEHLLEQVVADPAAVDGLTFARFLGRGGYSGAGGFEHDFGAWTNAIGAGAGAELRDAARPVWERRDYRRRKDEHDELVALERRIAEFEPHVRDSWEPSGTVHIHDDVRDSLTDADLEVLHGIAAGTGGPREEDFEIQINVPLHQHVDRGANGVSFAYVVNEQWSVDVFVYSRSIGRKGNDYKWPREGGYTSGPAGMDRLINGGYLGPSRARVRDLVAERREAAAQGILDRTPPRRTAPAEVPENAYDALAAELRQQPTGVHLGGPSRRNRATQPAQQGESGPAQQAVLKPLPERELTKIITTLRQGRRAHVLASREKWLRDALRTAVAGTGWRDNWPIAQVAEYLLTLHQAVRSNDTGHLTRPETIQALLDNPKALEAAGATPAIGLVAGHRPDLVPAIAASEQWRDEVLHDFRAVPALLADPTVFDEALADPAVGDLVDDYIRFIAAILGQNPTLYKLIGHNRDLLEALGRGPSGTAWARAMVAVPELREAILGAPDPVRTLENAVGLASLPAAALAVEERVRLSTADWREVLDDRAFVSALYAAPRALPALVVSPDLMRAARTDPRVLALLGERPEGVRLVDVLLENPKLVDRLAADVTLLETAVRNPAVAQVLSEEPTRFDRSQDLGSVLRNAKAPAWATTRPTRPRGNDLLARAKAASPALAAALATGAPKPDPAMLQYLVEHPKLLDAPHEYRRLLHKPELFAPLLQHRRHSAELARVPENLRGVVAGVPPSGDLVRALLRYPFAWERLVGIRVPDLPELLDSMRDAPADARAGTLRGMFEVPAFGWYAALLPGVVRNSIVFPRFGPQTGNAESHAGLAAHKMIHNIRLLTGRGDDDSRRIWTHLLASPAALRLALQNRDAAQAFVSGNFDDGRHPLVPYRGSAVLTDFPRVLETLNRYGFQPGMTMDHWQDFLAEEDLLRFLENALSGEPGRAALAEALLSPELLPTVIGSDELHLLLDGPELLDLLQQTLERLPREAALSQLRTLLAEQLPRLLTDDGEPIDNPETAALMRTLTGDRAGFARAVDAKLAAERADADEWEEDEAAENRAVFMSYFDRLAEPGMSGLRTLVARFPTLAKAVMMRSELFDLYEDRPSVRRLLSTSPAARRLTVDAAFVSALLTNDKLYARFLGEGELFRRELVTYESRRESMALNKEYVHAELHDDTVAVLNSGHEAFRLISEDDDITRLAMRHGYVRDVFTQGGLLLSELLDHGSVVQKVFVSNETLLRAAHQDAERVRQLRAQAVSVGVSEEDAADAHPTLVARLNDRPVLLYALERHNDLFDRLMPANAKDRAAQVERTFRNLTADRFYEPFARASQETVDLLFSSPDLLKFAQMVPALVDAVGRQPGIAEVAARPAVRNLLFRHHELLQDLVEHLESWRGVLRDGRGLAERLSADPALLAAMRAHPHIRQVAERVRTVAADMIAAGGPPLWTAFVPNPGLAKAVSGTGWKGLRQHTALLRALSDRAVDLPAESWRVLLARLDDLRAIDTELGERALSPDGLGQRLRHVVDAENARRAAAAPTPRAPGTRGPTYPIVERGKRGTAAERAERAGPSRSASEIVAERAPSTAHLSELRDLWLGEGTPTRAALAGPNGPRIARKLAANPELIVLLARYDDTGEMLERAVADPDSLDALTFTAFLSRPGNFTAAPRPGERERERFERDFGRWTDRVGGAELRDVAQRTWSHHEYAQHRAAYERAAAIDTRRRKFEPHRPGDWAPSGEVHLHEDVRDYISDWDLRALRAIANGSTPREGAALNSPQHTHTDRGAHGISFAYVLNEEWKVDVLAYARSIGRKGNDYKWSTGGGYTSGPAGMDHLNNDPLVLPSRRMVREHHERQADPDRVPPAPTAPAEPPRTAYDVLATELATGVHLGTAGPAVERPAPRATNGFVFGTAGSRDALRMPTDARAQAFRMRMADRSAPVPGAHPTLLVDANGTPVPEAALAYLRAVVAGIEPRLDRAGAAGGQKPGDEWCVDVLVAARGALFDRTGIPAGRTLDDAALRPDRWSQWGPGRTWPRVPGFAAVSDLVGAAGSTGRVGFVLADGPNGAPGHAWLVTRAPSGDVVWLDPTNPHVAMKAVSDAAMRGRAAMSTRALVFESDGRPVPLPRTLESDSPAAVGALAGAGRWGLVGGELETMVRVGEPVVITAENKETFSANELPDFGVTLGSITRLAIEIKVDARPVFLGASGVWYSHQHQLHLAGDRLVRNEVWQIAEVVYLPGAAVGGEWRETETATHQHRRAVEVVAWLEEAGRQGFSVTQALTPFREGLGATFDAWYGARMAQRPDNRALADLREAFTETRDGLVPWVNENDMTEDEVLWQPERVVDERIGIQTTGGVPAAGVISFLRGVERRSTGLFSTPEQAAAGRSARPFDLVRYVQRMSIAVSERVARDYAQALAFGPLGEEHQRTLLGFEESLALRGQIVTAVTHIMTLVTGLLKMPMLVKVRLMALNRHEVDDLLEQLPASARRYLAANADRIIEEIGTVARTDIHALPGVESTLPSRNWLDHEFHGETLIPSPEPGGEPEPIRFTARQYLRFAFTGDRSLRVSRNDIFGETKTIRTQPARAGTQGMPLQAIERRLHVERLDPTRRGPISQVVSLDESEREVNSTLDIVQRAYADALAARELSQSHGGIESAAYAWSGGPGQPIRPAPAPGTTLARTDPAEAIQWMFLRQFGVQGRDPIAQAVLTAFGQLVAGNEAAAVETLLGVAVPLQEAHTKAAWLEHVVSVTDAVADPVMRAHLGRLETLVIKCVPVNA</sequence>
<feature type="compositionally biased region" description="Polar residues" evidence="1">
    <location>
        <begin position="1738"/>
        <end position="1750"/>
    </location>
</feature>
<comment type="caution">
    <text evidence="2">The sequence shown here is derived from an EMBL/GenBank/DDBJ whole genome shotgun (WGS) entry which is preliminary data.</text>
</comment>